<evidence type="ECO:0000313" key="8">
    <source>
        <dbReference type="Proteomes" id="UP001430954"/>
    </source>
</evidence>
<evidence type="ECO:0000256" key="3">
    <source>
        <dbReference type="ARBA" id="ARBA00048267"/>
    </source>
</evidence>
<comment type="caution">
    <text evidence="4">Lacks conserved residue(s) required for the propagation of feature annotation.</text>
</comment>
<evidence type="ECO:0000259" key="6">
    <source>
        <dbReference type="PROSITE" id="PS50122"/>
    </source>
</evidence>
<protein>
    <recommendedName>
        <fullName evidence="2">protein-glutamate methylesterase</fullName>
        <ecNumber evidence="2">3.1.1.61</ecNumber>
    </recommendedName>
</protein>
<dbReference type="PANTHER" id="PTHR42872">
    <property type="entry name" value="PROTEIN-GLUTAMATE METHYLESTERASE/PROTEIN-GLUTAMINE GLUTAMINASE"/>
    <property type="match status" value="1"/>
</dbReference>
<dbReference type="InterPro" id="IPR035909">
    <property type="entry name" value="CheB_C"/>
</dbReference>
<reference evidence="7 8" key="1">
    <citation type="submission" date="2021-09" db="EMBL/GenBank/DDBJ databases">
        <title>Lysobacter sp. 13A isolated from the river sediment.</title>
        <authorList>
            <person name="Liu H."/>
            <person name="Li S."/>
            <person name="Mao S."/>
        </authorList>
    </citation>
    <scope>NUCLEOTIDE SEQUENCE [LARGE SCALE GENOMIC DNA]</scope>
    <source>
        <strain evidence="7 8">13A</strain>
    </source>
</reference>
<dbReference type="Gene3D" id="3.40.50.180">
    <property type="entry name" value="Methylesterase CheB, C-terminal domain"/>
    <property type="match status" value="1"/>
</dbReference>
<dbReference type="PANTHER" id="PTHR42872:SF6">
    <property type="entry name" value="PROTEIN-GLUTAMATE METHYLESTERASE_PROTEIN-GLUTAMINE GLUTAMINASE"/>
    <property type="match status" value="1"/>
</dbReference>
<keyword evidence="8" id="KW-1185">Reference proteome</keyword>
<dbReference type="InterPro" id="IPR000673">
    <property type="entry name" value="Sig_transdc_resp-reg_Me-estase"/>
</dbReference>
<organism evidence="7 8">
    <name type="scientific">Novilysobacter selenitireducens</name>
    <dbReference type="NCBI Taxonomy" id="2872639"/>
    <lineage>
        <taxon>Bacteria</taxon>
        <taxon>Pseudomonadati</taxon>
        <taxon>Pseudomonadota</taxon>
        <taxon>Gammaproteobacteria</taxon>
        <taxon>Lysobacterales</taxon>
        <taxon>Lysobacteraceae</taxon>
        <taxon>Novilysobacter</taxon>
    </lineage>
</organism>
<dbReference type="RefSeq" id="WP_223674743.1">
    <property type="nucleotide sequence ID" value="NZ_JAINZW010000001.1"/>
</dbReference>
<feature type="domain" description="CheB-type methylesterase" evidence="6">
    <location>
        <begin position="260"/>
        <end position="422"/>
    </location>
</feature>
<evidence type="ECO:0000256" key="4">
    <source>
        <dbReference type="PROSITE-ProRule" id="PRU00050"/>
    </source>
</evidence>
<evidence type="ECO:0000256" key="1">
    <source>
        <dbReference type="ARBA" id="ARBA00022801"/>
    </source>
</evidence>
<name>A0ABS7T3W7_9GAMM</name>
<comment type="catalytic activity">
    <reaction evidence="3">
        <text>[protein]-L-glutamate 5-O-methyl ester + H2O = L-glutamyl-[protein] + methanol + H(+)</text>
        <dbReference type="Rhea" id="RHEA:23236"/>
        <dbReference type="Rhea" id="RHEA-COMP:10208"/>
        <dbReference type="Rhea" id="RHEA-COMP:10311"/>
        <dbReference type="ChEBI" id="CHEBI:15377"/>
        <dbReference type="ChEBI" id="CHEBI:15378"/>
        <dbReference type="ChEBI" id="CHEBI:17790"/>
        <dbReference type="ChEBI" id="CHEBI:29973"/>
        <dbReference type="ChEBI" id="CHEBI:82795"/>
        <dbReference type="EC" id="3.1.1.61"/>
    </reaction>
</comment>
<dbReference type="Pfam" id="PF01339">
    <property type="entry name" value="CheB_methylest"/>
    <property type="match status" value="1"/>
</dbReference>
<feature type="region of interest" description="Disordered" evidence="5">
    <location>
        <begin position="414"/>
        <end position="433"/>
    </location>
</feature>
<proteinExistence type="predicted"/>
<evidence type="ECO:0000256" key="2">
    <source>
        <dbReference type="ARBA" id="ARBA00039140"/>
    </source>
</evidence>
<dbReference type="Proteomes" id="UP001430954">
    <property type="component" value="Unassembled WGS sequence"/>
</dbReference>
<dbReference type="SUPFAM" id="SSF52738">
    <property type="entry name" value="Methylesterase CheB, C-terminal domain"/>
    <property type="match status" value="1"/>
</dbReference>
<keyword evidence="1" id="KW-0378">Hydrolase</keyword>
<dbReference type="EC" id="3.1.1.61" evidence="2"/>
<accession>A0ABS7T3W7</accession>
<sequence>MTDNARRVALLARPGVAADRLREMIDEAGVERVLHADPTQLDTPELIAAEPQVVVVALDPATEDVLERFDAVLGDPMIDVIYEEAELAAAREGWDAARWKRHLVAKLLGHRDVLPPGTEPEGEAEVVAAPLQSLHASFDPVEAEAGDYGSSRGDAATVELIDFDLAFGMPVQEGTEAAQEQATGGSIPDDADEDHASEQTPPASAAGLGLGSGDLSLVDDDAVPASTSREVGDRFQHDMADLERRISTLELVDDTPVRGPEQANGAVLVMAGIGGPDAVRQFLAALPGDFPRPVLVQQRLDGGRHDRLVAQMQRATQLPVRLAEIGHAVLPTHVYVLPTEVGLKSGGDGLSFVEGGSLLEALPSADSAVLMLSGSDAELVDAVLKHGHGGALIAGQAPEGCYDAAAPAELAARGGQTGQPAELASRLAERWPG</sequence>
<evidence type="ECO:0000313" key="7">
    <source>
        <dbReference type="EMBL" id="MBZ4038566.1"/>
    </source>
</evidence>
<dbReference type="PROSITE" id="PS50122">
    <property type="entry name" value="CHEB"/>
    <property type="match status" value="1"/>
</dbReference>
<comment type="caution">
    <text evidence="7">The sequence shown here is derived from an EMBL/GenBank/DDBJ whole genome shotgun (WGS) entry which is preliminary data.</text>
</comment>
<gene>
    <name evidence="7" type="ORF">K6753_03310</name>
</gene>
<dbReference type="EMBL" id="JAINZW010000001">
    <property type="protein sequence ID" value="MBZ4038566.1"/>
    <property type="molecule type" value="Genomic_DNA"/>
</dbReference>
<evidence type="ECO:0000256" key="5">
    <source>
        <dbReference type="SAM" id="MobiDB-lite"/>
    </source>
</evidence>
<feature type="region of interest" description="Disordered" evidence="5">
    <location>
        <begin position="174"/>
        <end position="220"/>
    </location>
</feature>